<reference evidence="4" key="2">
    <citation type="journal article" date="2023" name="Microbiol Resour">
        <title>Decontamination and Annotation of the Draft Genome Sequence of the Oomycete Lagenidium giganteum ARSEF 373.</title>
        <authorList>
            <person name="Morgan W.R."/>
            <person name="Tartar A."/>
        </authorList>
    </citation>
    <scope>NUCLEOTIDE SEQUENCE</scope>
    <source>
        <strain evidence="4">ARSEF 373</strain>
    </source>
</reference>
<dbReference type="InterPro" id="IPR011992">
    <property type="entry name" value="EF-hand-dom_pair"/>
</dbReference>
<proteinExistence type="predicted"/>
<dbReference type="PROSITE" id="PS50222">
    <property type="entry name" value="EF_HAND_2"/>
    <property type="match status" value="1"/>
</dbReference>
<dbReference type="PROSITE" id="PS00018">
    <property type="entry name" value="EF_HAND_1"/>
    <property type="match status" value="2"/>
</dbReference>
<feature type="compositionally biased region" description="Basic and acidic residues" evidence="2">
    <location>
        <begin position="196"/>
        <end position="205"/>
    </location>
</feature>
<dbReference type="Pfam" id="PF13202">
    <property type="entry name" value="EF-hand_5"/>
    <property type="match status" value="1"/>
</dbReference>
<dbReference type="Proteomes" id="UP001146120">
    <property type="component" value="Unassembled WGS sequence"/>
</dbReference>
<gene>
    <name evidence="4" type="ORF">N0F65_008541</name>
</gene>
<dbReference type="SUPFAM" id="SSF47473">
    <property type="entry name" value="EF-hand"/>
    <property type="match status" value="1"/>
</dbReference>
<feature type="compositionally biased region" description="Basic and acidic residues" evidence="2">
    <location>
        <begin position="250"/>
        <end position="267"/>
    </location>
</feature>
<dbReference type="InterPro" id="IPR018247">
    <property type="entry name" value="EF_Hand_1_Ca_BS"/>
</dbReference>
<keyword evidence="1" id="KW-0106">Calcium</keyword>
<dbReference type="Gene3D" id="1.10.238.10">
    <property type="entry name" value="EF-hand"/>
    <property type="match status" value="2"/>
</dbReference>
<feature type="region of interest" description="Disordered" evidence="2">
    <location>
        <begin position="186"/>
        <end position="211"/>
    </location>
</feature>
<dbReference type="AlphaFoldDB" id="A0AAV2YMG6"/>
<evidence type="ECO:0000256" key="1">
    <source>
        <dbReference type="ARBA" id="ARBA00022837"/>
    </source>
</evidence>
<accession>A0AAV2YMG6</accession>
<feature type="compositionally biased region" description="Basic and acidic residues" evidence="2">
    <location>
        <begin position="21"/>
        <end position="32"/>
    </location>
</feature>
<evidence type="ECO:0000313" key="4">
    <source>
        <dbReference type="EMBL" id="DAZ95822.1"/>
    </source>
</evidence>
<dbReference type="Pfam" id="PF13833">
    <property type="entry name" value="EF-hand_8"/>
    <property type="match status" value="1"/>
</dbReference>
<feature type="region of interest" description="Disordered" evidence="2">
    <location>
        <begin position="250"/>
        <end position="269"/>
    </location>
</feature>
<keyword evidence="5" id="KW-1185">Reference proteome</keyword>
<feature type="region of interest" description="Disordered" evidence="2">
    <location>
        <begin position="1"/>
        <end position="47"/>
    </location>
</feature>
<dbReference type="GO" id="GO:0005509">
    <property type="term" value="F:calcium ion binding"/>
    <property type="evidence" value="ECO:0007669"/>
    <property type="project" value="InterPro"/>
</dbReference>
<dbReference type="InterPro" id="IPR052591">
    <property type="entry name" value="CML21-like"/>
</dbReference>
<dbReference type="CDD" id="cd00051">
    <property type="entry name" value="EFh"/>
    <property type="match status" value="1"/>
</dbReference>
<dbReference type="EMBL" id="DAKRPA010000188">
    <property type="protein sequence ID" value="DAZ95822.1"/>
    <property type="molecule type" value="Genomic_DNA"/>
</dbReference>
<reference evidence="4" key="1">
    <citation type="submission" date="2022-11" db="EMBL/GenBank/DDBJ databases">
        <authorList>
            <person name="Morgan W.R."/>
            <person name="Tartar A."/>
        </authorList>
    </citation>
    <scope>NUCLEOTIDE SEQUENCE</scope>
    <source>
        <strain evidence="4">ARSEF 373</strain>
    </source>
</reference>
<organism evidence="4 5">
    <name type="scientific">Lagenidium giganteum</name>
    <dbReference type="NCBI Taxonomy" id="4803"/>
    <lineage>
        <taxon>Eukaryota</taxon>
        <taxon>Sar</taxon>
        <taxon>Stramenopiles</taxon>
        <taxon>Oomycota</taxon>
        <taxon>Peronosporomycetes</taxon>
        <taxon>Pythiales</taxon>
        <taxon>Pythiaceae</taxon>
    </lineage>
</organism>
<sequence>MGGGASRDPGDHSHVSHASTRVHEPEVRKAEEVTPAGAGGCHQPVASDTKIKTSIDGRIVSTLRELNIARRAAPSKVKSINFERIALRFGAARIAFETIHEIYNEYASENGLDFEGLKAALNGLGTEINESDMREIFYESDMVRDNTLSCNEFIVSLAISYLLGLIKNFNQLPRALVHPPDGVLLTPKETMSSADSSRDGEESARESTINDASPEVIAKALELMVTAYLLFDDDASGTIQISEVRTIMQRHEGGKRPSGGKKLERKASSITTKQIRNERIKELDLDHDGTITFQEFVLTFQKWVGVDD</sequence>
<comment type="caution">
    <text evidence="4">The sequence shown here is derived from an EMBL/GenBank/DDBJ whole genome shotgun (WGS) entry which is preliminary data.</text>
</comment>
<evidence type="ECO:0000259" key="3">
    <source>
        <dbReference type="PROSITE" id="PS50222"/>
    </source>
</evidence>
<evidence type="ECO:0000313" key="5">
    <source>
        <dbReference type="Proteomes" id="UP001146120"/>
    </source>
</evidence>
<protein>
    <recommendedName>
        <fullName evidence="3">EF-hand domain-containing protein</fullName>
    </recommendedName>
</protein>
<dbReference type="InterPro" id="IPR002048">
    <property type="entry name" value="EF_hand_dom"/>
</dbReference>
<feature type="domain" description="EF-hand" evidence="3">
    <location>
        <begin position="271"/>
        <end position="306"/>
    </location>
</feature>
<dbReference type="PANTHER" id="PTHR23064">
    <property type="entry name" value="TROPONIN"/>
    <property type="match status" value="1"/>
</dbReference>
<name>A0AAV2YMG6_9STRA</name>
<evidence type="ECO:0000256" key="2">
    <source>
        <dbReference type="SAM" id="MobiDB-lite"/>
    </source>
</evidence>